<name>A0A290MQM2_CAUVI</name>
<dbReference type="PROSITE" id="PS51257">
    <property type="entry name" value="PROKAR_LIPOPROTEIN"/>
    <property type="match status" value="1"/>
</dbReference>
<accession>A0A290MQM2</accession>
<proteinExistence type="predicted"/>
<reference evidence="4" key="1">
    <citation type="submission" date="2017-09" db="EMBL/GenBank/DDBJ databases">
        <title>Genome evolution observed in wild isolates of Caulobacter crescentus.</title>
        <authorList>
            <person name="Ely B."/>
            <person name="Wilson K."/>
            <person name="Scott D."/>
        </authorList>
    </citation>
    <scope>NUCLEOTIDE SEQUENCE [LARGE SCALE GENOMIC DNA]</scope>
    <source>
        <strain evidence="4">CB13b1a</strain>
    </source>
</reference>
<organism evidence="3 4">
    <name type="scientific">Caulobacter vibrioides</name>
    <name type="common">Caulobacter crescentus</name>
    <dbReference type="NCBI Taxonomy" id="155892"/>
    <lineage>
        <taxon>Bacteria</taxon>
        <taxon>Pseudomonadati</taxon>
        <taxon>Pseudomonadota</taxon>
        <taxon>Alphaproteobacteria</taxon>
        <taxon>Caulobacterales</taxon>
        <taxon>Caulobacteraceae</taxon>
        <taxon>Caulobacter</taxon>
    </lineage>
</organism>
<feature type="signal peptide" evidence="2">
    <location>
        <begin position="1"/>
        <end position="20"/>
    </location>
</feature>
<dbReference type="AlphaFoldDB" id="A0A290MQM2"/>
<dbReference type="EMBL" id="CP023315">
    <property type="protein sequence ID" value="ATC34367.1"/>
    <property type="molecule type" value="Genomic_DNA"/>
</dbReference>
<dbReference type="Proteomes" id="UP000217311">
    <property type="component" value="Chromosome"/>
</dbReference>
<keyword evidence="2" id="KW-0732">Signal</keyword>
<evidence type="ECO:0000256" key="1">
    <source>
        <dbReference type="SAM" id="MobiDB-lite"/>
    </source>
</evidence>
<evidence type="ECO:0000313" key="3">
    <source>
        <dbReference type="EMBL" id="ATC34367.1"/>
    </source>
</evidence>
<feature type="chain" id="PRO_5012809765" description="Lipoprotein" evidence="2">
    <location>
        <begin position="21"/>
        <end position="282"/>
    </location>
</feature>
<evidence type="ECO:0000256" key="2">
    <source>
        <dbReference type="SAM" id="SignalP"/>
    </source>
</evidence>
<protein>
    <recommendedName>
        <fullName evidence="5">Lipoprotein</fullName>
    </recommendedName>
</protein>
<feature type="compositionally biased region" description="Low complexity" evidence="1">
    <location>
        <begin position="34"/>
        <end position="52"/>
    </location>
</feature>
<evidence type="ECO:0000313" key="4">
    <source>
        <dbReference type="Proteomes" id="UP000217311"/>
    </source>
</evidence>
<sequence>MALGLKPARGMLLTAALLLAAGCDQKPAPPPAPQATTAPAPTTIKKPATGPAYVEAETDPDKREWREQEALLLKELGQPEARQGDTLTIRRDGKVVLSLTDPENEAWVLTDVITMTRDGVEQIHYEVSHHLTGQVDEPSATLFDQNGVEIETYSDWAIWRGAIAAISWSDQGYDVGSPGNNTLELHDLTKTPHRKYVFKARCNASRWISDTELKVVCSRPALQDASPGVQPNGTLENTDAVVTRVGPNAWRLRELRAPKAKLMDVENNPPTAYDETVEGVAF</sequence>
<feature type="region of interest" description="Disordered" evidence="1">
    <location>
        <begin position="23"/>
        <end position="61"/>
    </location>
</feature>
<gene>
    <name evidence="3" type="ORF">CA606_19640</name>
</gene>
<evidence type="ECO:0008006" key="5">
    <source>
        <dbReference type="Google" id="ProtNLM"/>
    </source>
</evidence>